<reference evidence="1" key="1">
    <citation type="submission" date="2019-08" db="EMBL/GenBank/DDBJ databases">
        <title>Genome sequence of Clostridiales bacterium MT110.</title>
        <authorList>
            <person name="Cao J."/>
        </authorList>
    </citation>
    <scope>NUCLEOTIDE SEQUENCE</scope>
    <source>
        <strain evidence="1">MT110</strain>
    </source>
</reference>
<dbReference type="EMBL" id="CP042469">
    <property type="protein sequence ID" value="QOX64912.1"/>
    <property type="molecule type" value="Genomic_DNA"/>
</dbReference>
<dbReference type="Proteomes" id="UP000594014">
    <property type="component" value="Chromosome"/>
</dbReference>
<accession>A0ACD1AEC2</accession>
<gene>
    <name evidence="1" type="ORF">FRZ06_16950</name>
</gene>
<evidence type="ECO:0000313" key="2">
    <source>
        <dbReference type="Proteomes" id="UP000594014"/>
    </source>
</evidence>
<keyword evidence="2" id="KW-1185">Reference proteome</keyword>
<evidence type="ECO:0000313" key="1">
    <source>
        <dbReference type="EMBL" id="QOX64912.1"/>
    </source>
</evidence>
<sequence length="457" mass="50334">MIISDWQGWALSAIPSLANRGNGEDCNGGFPVHLIRRDFPILSERINGKQLVWLDNAATTQKPQCVIDRLTEFYQHENSNVHRGAHTLAARATDAYEDARKAAARFLHAKDSKEIVFVRGATEAINLVAQTYGSREIGLGDELIVTHLEHHANIVPWQQLCEERGAFLRVVPVDETGQVILEEYEKLFCRRTKLVSLTHVSNALGTVVPVKEMIRIAHAHGIRVLVDGAQAVSHLPVDVQELGCDFYAFSGHKIYGPTGIGVLYGKGEILRQLPPYQGGGNMIADVTFEKTRYQEAPERFEAGTGSIGDAAALGAALDYVSSIGMERISRYEHELTEYAMKRLKEVQNLIPIGTAEAKTSILSFIIENIPGELVGKALNEEGIAVRTGHHCAQPILRRFGLESTVRPSLAFYNTKEEIDRLVSVLIGIHRAITDERASGRSAHGDTSGPTARQFFLA</sequence>
<protein>
    <submittedName>
        <fullName evidence="1">Cysteine desulfurase</fullName>
    </submittedName>
</protein>
<name>A0ACD1AEC2_9FIRM</name>
<proteinExistence type="predicted"/>
<organism evidence="1 2">
    <name type="scientific">Anoxybacterium hadale</name>
    <dbReference type="NCBI Taxonomy" id="3408580"/>
    <lineage>
        <taxon>Bacteria</taxon>
        <taxon>Bacillati</taxon>
        <taxon>Bacillota</taxon>
        <taxon>Clostridia</taxon>
        <taxon>Peptostreptococcales</taxon>
        <taxon>Anaerovoracaceae</taxon>
        <taxon>Anoxybacterium</taxon>
    </lineage>
</organism>